<evidence type="ECO:0000256" key="12">
    <source>
        <dbReference type="ARBA" id="ARBA00023136"/>
    </source>
</evidence>
<dbReference type="InterPro" id="IPR029787">
    <property type="entry name" value="Nucleotide_cyclase"/>
</dbReference>
<feature type="binding site" evidence="15">
    <location>
        <position position="377"/>
    </location>
    <ligand>
        <name>ATP</name>
        <dbReference type="ChEBI" id="CHEBI:30616"/>
    </ligand>
</feature>
<dbReference type="SUPFAM" id="SSF81665">
    <property type="entry name" value="Calcium ATPase, transmembrane domain M"/>
    <property type="match status" value="1"/>
</dbReference>
<feature type="transmembrane region" description="Helical" evidence="18">
    <location>
        <begin position="1779"/>
        <end position="1798"/>
    </location>
</feature>
<reference evidence="20 21" key="1">
    <citation type="submission" date="2016-11" db="EMBL/GenBank/DDBJ databases">
        <title>The macronuclear genome of Stentor coeruleus: a giant cell with tiny introns.</title>
        <authorList>
            <person name="Slabodnick M."/>
            <person name="Ruby J.G."/>
            <person name="Reiff S.B."/>
            <person name="Swart E.C."/>
            <person name="Gosai S."/>
            <person name="Prabakaran S."/>
            <person name="Witkowska E."/>
            <person name="Larue G.E."/>
            <person name="Fisher S."/>
            <person name="Freeman R.M."/>
            <person name="Gunawardena J."/>
            <person name="Chu W."/>
            <person name="Stover N.A."/>
            <person name="Gregory B.D."/>
            <person name="Nowacki M."/>
            <person name="Derisi J."/>
            <person name="Roy S.W."/>
            <person name="Marshall W.F."/>
            <person name="Sood P."/>
        </authorList>
    </citation>
    <scope>NUCLEOTIDE SEQUENCE [LARGE SCALE GENOMIC DNA]</scope>
    <source>
        <strain evidence="20">WM001</strain>
    </source>
</reference>
<feature type="transmembrane region" description="Helical" evidence="18">
    <location>
        <begin position="266"/>
        <end position="288"/>
    </location>
</feature>
<keyword evidence="6 16" id="KW-0479">Metal-binding</keyword>
<comment type="subcellular location">
    <subcellularLocation>
        <location evidence="2">Endomembrane system</location>
    </subcellularLocation>
    <subcellularLocation>
        <location evidence="1">Membrane</location>
        <topology evidence="1">Multi-pass membrane protein</topology>
    </subcellularLocation>
</comment>
<evidence type="ECO:0000256" key="7">
    <source>
        <dbReference type="ARBA" id="ARBA00022741"/>
    </source>
</evidence>
<feature type="binding site" evidence="16">
    <location>
        <position position="798"/>
    </location>
    <ligand>
        <name>Mg(2+)</name>
        <dbReference type="ChEBI" id="CHEBI:18420"/>
    </ligand>
</feature>
<dbReference type="NCBIfam" id="TIGR01494">
    <property type="entry name" value="ATPase_P-type"/>
    <property type="match status" value="2"/>
</dbReference>
<feature type="binding site" evidence="15">
    <location>
        <position position="503"/>
    </location>
    <ligand>
        <name>ATP</name>
        <dbReference type="ChEBI" id="CHEBI:30616"/>
    </ligand>
</feature>
<evidence type="ECO:0000256" key="13">
    <source>
        <dbReference type="ARBA" id="ARBA00034036"/>
    </source>
</evidence>
<dbReference type="InterPro" id="IPR044492">
    <property type="entry name" value="P_typ_ATPase_HD_dom"/>
</dbReference>
<dbReference type="OrthoDB" id="354346at2759"/>
<dbReference type="GO" id="GO:0016887">
    <property type="term" value="F:ATP hydrolysis activity"/>
    <property type="evidence" value="ECO:0007669"/>
    <property type="project" value="InterPro"/>
</dbReference>
<feature type="transmembrane region" description="Helical" evidence="18">
    <location>
        <begin position="883"/>
        <end position="903"/>
    </location>
</feature>
<dbReference type="Pfam" id="PF00211">
    <property type="entry name" value="Guanylate_cyc"/>
    <property type="match status" value="2"/>
</dbReference>
<evidence type="ECO:0000256" key="17">
    <source>
        <dbReference type="SAM" id="Coils"/>
    </source>
</evidence>
<comment type="catalytic activity">
    <reaction evidence="13">
        <text>ATP + H2O + phospholipidSide 1 = ADP + phosphate + phospholipidSide 2.</text>
        <dbReference type="EC" id="7.6.2.1"/>
    </reaction>
</comment>
<comment type="caution">
    <text evidence="20">The sequence shown here is derived from an EMBL/GenBank/DDBJ whole genome shotgun (WGS) entry which is preliminary data.</text>
</comment>
<protein>
    <recommendedName>
        <fullName evidence="4">P-type phospholipid transporter</fullName>
        <ecNumber evidence="4">7.6.2.1</ecNumber>
    </recommendedName>
</protein>
<dbReference type="FunFam" id="3.40.50.1000:FF:000014">
    <property type="entry name" value="Phospholipid-transporting ATPase"/>
    <property type="match status" value="1"/>
</dbReference>
<dbReference type="InterPro" id="IPR001757">
    <property type="entry name" value="P_typ_ATPase"/>
</dbReference>
<keyword evidence="5 18" id="KW-0812">Transmembrane</keyword>
<dbReference type="PANTHER" id="PTHR24092">
    <property type="entry name" value="PROBABLE PHOSPHOLIPID-TRANSPORTING ATPASE"/>
    <property type="match status" value="1"/>
</dbReference>
<feature type="binding site" evidence="15">
    <location>
        <position position="530"/>
    </location>
    <ligand>
        <name>ATP</name>
        <dbReference type="ChEBI" id="CHEBI:30616"/>
    </ligand>
</feature>
<dbReference type="GO" id="GO:0005886">
    <property type="term" value="C:plasma membrane"/>
    <property type="evidence" value="ECO:0007669"/>
    <property type="project" value="TreeGrafter"/>
</dbReference>
<evidence type="ECO:0000256" key="1">
    <source>
        <dbReference type="ARBA" id="ARBA00004141"/>
    </source>
</evidence>
<feature type="transmembrane region" description="Helical" evidence="18">
    <location>
        <begin position="997"/>
        <end position="1016"/>
    </location>
</feature>
<feature type="domain" description="Guanylate cyclase" evidence="19">
    <location>
        <begin position="1850"/>
        <end position="1984"/>
    </location>
</feature>
<dbReference type="GO" id="GO:0035556">
    <property type="term" value="P:intracellular signal transduction"/>
    <property type="evidence" value="ECO:0007669"/>
    <property type="project" value="InterPro"/>
</dbReference>
<proteinExistence type="inferred from homology"/>
<comment type="similarity">
    <text evidence="3">Belongs to the cation transport ATPase (P-type) (TC 3.A.3) family. Type IV subfamily.</text>
</comment>
<dbReference type="Pfam" id="PF16209">
    <property type="entry name" value="PhoLip_ATPase_N"/>
    <property type="match status" value="1"/>
</dbReference>
<feature type="transmembrane region" description="Helical" evidence="18">
    <location>
        <begin position="1042"/>
        <end position="1060"/>
    </location>
</feature>
<dbReference type="GO" id="GO:0045332">
    <property type="term" value="P:phospholipid translocation"/>
    <property type="evidence" value="ECO:0007669"/>
    <property type="project" value="TreeGrafter"/>
</dbReference>
<dbReference type="Gene3D" id="3.40.1110.10">
    <property type="entry name" value="Calcium-transporting ATPase, cytoplasmic domain N"/>
    <property type="match status" value="1"/>
</dbReference>
<feature type="transmembrane region" description="Helical" evidence="18">
    <location>
        <begin position="1646"/>
        <end position="1667"/>
    </location>
</feature>
<feature type="binding site" evidence="15">
    <location>
        <position position="644"/>
    </location>
    <ligand>
        <name>ATP</name>
        <dbReference type="ChEBI" id="CHEBI:30616"/>
    </ligand>
</feature>
<feature type="transmembrane region" description="Helical" evidence="18">
    <location>
        <begin position="1703"/>
        <end position="1721"/>
    </location>
</feature>
<feature type="binding site" evidence="16">
    <location>
        <position position="376"/>
    </location>
    <ligand>
        <name>Mg(2+)</name>
        <dbReference type="ChEBI" id="CHEBI:18420"/>
    </ligand>
</feature>
<feature type="binding site" evidence="15">
    <location>
        <position position="462"/>
    </location>
    <ligand>
        <name>ATP</name>
        <dbReference type="ChEBI" id="CHEBI:30616"/>
    </ligand>
</feature>
<evidence type="ECO:0000256" key="14">
    <source>
        <dbReference type="PIRSR" id="PIRSR606539-1"/>
    </source>
</evidence>
<dbReference type="CDD" id="cd07302">
    <property type="entry name" value="CHD"/>
    <property type="match status" value="2"/>
</dbReference>
<feature type="transmembrane region" description="Helical" evidence="18">
    <location>
        <begin position="1284"/>
        <end position="1309"/>
    </location>
</feature>
<feature type="transmembrane region" description="Helical" evidence="18">
    <location>
        <begin position="967"/>
        <end position="990"/>
    </location>
</feature>
<dbReference type="GO" id="GO:0009190">
    <property type="term" value="P:cyclic nucleotide biosynthetic process"/>
    <property type="evidence" value="ECO:0007669"/>
    <property type="project" value="InterPro"/>
</dbReference>
<dbReference type="SFLD" id="SFLDF00027">
    <property type="entry name" value="p-type_atpase"/>
    <property type="match status" value="1"/>
</dbReference>
<evidence type="ECO:0000256" key="6">
    <source>
        <dbReference type="ARBA" id="ARBA00022723"/>
    </source>
</evidence>
<dbReference type="InterPro" id="IPR032630">
    <property type="entry name" value="P_typ_ATPase_c"/>
</dbReference>
<evidence type="ECO:0000256" key="10">
    <source>
        <dbReference type="ARBA" id="ARBA00022967"/>
    </source>
</evidence>
<organism evidence="20 21">
    <name type="scientific">Stentor coeruleus</name>
    <dbReference type="NCBI Taxonomy" id="5963"/>
    <lineage>
        <taxon>Eukaryota</taxon>
        <taxon>Sar</taxon>
        <taxon>Alveolata</taxon>
        <taxon>Ciliophora</taxon>
        <taxon>Postciliodesmatophora</taxon>
        <taxon>Heterotrichea</taxon>
        <taxon>Heterotrichida</taxon>
        <taxon>Stentoridae</taxon>
        <taxon>Stentor</taxon>
    </lineage>
</organism>
<dbReference type="SMART" id="SM00044">
    <property type="entry name" value="CYCc"/>
    <property type="match status" value="2"/>
</dbReference>
<feature type="binding site" evidence="15">
    <location>
        <position position="643"/>
    </location>
    <ligand>
        <name>ATP</name>
        <dbReference type="ChEBI" id="CHEBI:30616"/>
    </ligand>
</feature>
<feature type="transmembrane region" description="Helical" evidence="18">
    <location>
        <begin position="851"/>
        <end position="871"/>
    </location>
</feature>
<feature type="binding site" evidence="15">
    <location>
        <position position="772"/>
    </location>
    <ligand>
        <name>ATP</name>
        <dbReference type="ChEBI" id="CHEBI:30616"/>
    </ligand>
</feature>
<feature type="binding site" evidence="15">
    <location>
        <position position="378"/>
    </location>
    <ligand>
        <name>ATP</name>
        <dbReference type="ChEBI" id="CHEBI:30616"/>
    </ligand>
</feature>
<accession>A0A1R2BMB5</accession>
<evidence type="ECO:0000256" key="8">
    <source>
        <dbReference type="ARBA" id="ARBA00022840"/>
    </source>
</evidence>
<comment type="cofactor">
    <cofactor evidence="16">
        <name>Mg(2+)</name>
        <dbReference type="ChEBI" id="CHEBI:18420"/>
    </cofactor>
</comment>
<keyword evidence="9 16" id="KW-0460">Magnesium</keyword>
<dbReference type="InterPro" id="IPR018303">
    <property type="entry name" value="ATPase_P-typ_P_site"/>
</dbReference>
<keyword evidence="12 18" id="KW-0472">Membrane</keyword>
<dbReference type="GO" id="GO:0005524">
    <property type="term" value="F:ATP binding"/>
    <property type="evidence" value="ECO:0007669"/>
    <property type="project" value="UniProtKB-KW"/>
</dbReference>
<dbReference type="GO" id="GO:0140326">
    <property type="term" value="F:ATPase-coupled intramembrane lipid transporter activity"/>
    <property type="evidence" value="ECO:0007669"/>
    <property type="project" value="UniProtKB-EC"/>
</dbReference>
<evidence type="ECO:0000313" key="21">
    <source>
        <dbReference type="Proteomes" id="UP000187209"/>
    </source>
</evidence>
<evidence type="ECO:0000256" key="9">
    <source>
        <dbReference type="ARBA" id="ARBA00022842"/>
    </source>
</evidence>
<feature type="domain" description="Guanylate cyclase" evidence="19">
    <location>
        <begin position="1361"/>
        <end position="1496"/>
    </location>
</feature>
<evidence type="ECO:0000256" key="15">
    <source>
        <dbReference type="PIRSR" id="PIRSR606539-2"/>
    </source>
</evidence>
<feature type="transmembrane region" description="Helical" evidence="18">
    <location>
        <begin position="1179"/>
        <end position="1201"/>
    </location>
</feature>
<dbReference type="InterPro" id="IPR006539">
    <property type="entry name" value="P-type_ATPase_IV"/>
</dbReference>
<evidence type="ECO:0000313" key="20">
    <source>
        <dbReference type="EMBL" id="OMJ77868.1"/>
    </source>
</evidence>
<dbReference type="SFLD" id="SFLDS00003">
    <property type="entry name" value="Haloacid_Dehalogenase"/>
    <property type="match status" value="1"/>
</dbReference>
<feature type="transmembrane region" description="Helical" evidence="18">
    <location>
        <begin position="1755"/>
        <end position="1773"/>
    </location>
</feature>
<dbReference type="InterPro" id="IPR023299">
    <property type="entry name" value="ATPase_P-typ_cyto_dom_N"/>
</dbReference>
<evidence type="ECO:0000256" key="2">
    <source>
        <dbReference type="ARBA" id="ARBA00004308"/>
    </source>
</evidence>
<dbReference type="InterPro" id="IPR001054">
    <property type="entry name" value="A/G_cyclase"/>
</dbReference>
<feature type="binding site" evidence="16">
    <location>
        <position position="794"/>
    </location>
    <ligand>
        <name>Mg(2+)</name>
        <dbReference type="ChEBI" id="CHEBI:18420"/>
    </ligand>
</feature>
<feature type="binding site" evidence="15">
    <location>
        <position position="645"/>
    </location>
    <ligand>
        <name>ATP</name>
        <dbReference type="ChEBI" id="CHEBI:30616"/>
    </ligand>
</feature>
<evidence type="ECO:0000256" key="11">
    <source>
        <dbReference type="ARBA" id="ARBA00022989"/>
    </source>
</evidence>
<feature type="binding site" evidence="15">
    <location>
        <position position="798"/>
    </location>
    <ligand>
        <name>ATP</name>
        <dbReference type="ChEBI" id="CHEBI:30616"/>
    </ligand>
</feature>
<dbReference type="InterPro" id="IPR008250">
    <property type="entry name" value="ATPase_P-typ_transduc_dom_A_sf"/>
</dbReference>
<dbReference type="InterPro" id="IPR023214">
    <property type="entry name" value="HAD_sf"/>
</dbReference>
<dbReference type="SUPFAM" id="SSF81660">
    <property type="entry name" value="Metal cation-transporting ATPase, ATP-binding domain N"/>
    <property type="match status" value="1"/>
</dbReference>
<dbReference type="SUPFAM" id="SSF81653">
    <property type="entry name" value="Calcium ATPase, transduction domain A"/>
    <property type="match status" value="1"/>
</dbReference>
<dbReference type="SFLD" id="SFLDG00002">
    <property type="entry name" value="C1.7:_P-type_atpase_like"/>
    <property type="match status" value="1"/>
</dbReference>
<name>A0A1R2BMB5_9CILI</name>
<dbReference type="Pfam" id="PF00122">
    <property type="entry name" value="E1-E2_ATPase"/>
    <property type="match status" value="1"/>
</dbReference>
<dbReference type="Gene3D" id="3.30.70.1230">
    <property type="entry name" value="Nucleotide cyclase"/>
    <property type="match status" value="2"/>
</dbReference>
<feature type="coiled-coil region" evidence="17">
    <location>
        <begin position="540"/>
        <end position="608"/>
    </location>
</feature>
<dbReference type="GO" id="GO:0000287">
    <property type="term" value="F:magnesium ion binding"/>
    <property type="evidence" value="ECO:0007669"/>
    <property type="project" value="InterPro"/>
</dbReference>
<dbReference type="SUPFAM" id="SSF55073">
    <property type="entry name" value="Nucleotide cyclase"/>
    <property type="match status" value="2"/>
</dbReference>
<gene>
    <name evidence="20" type="ORF">SteCoe_22469</name>
</gene>
<dbReference type="Pfam" id="PF16212">
    <property type="entry name" value="PhoLip_ATPase_C"/>
    <property type="match status" value="1"/>
</dbReference>
<feature type="binding site" evidence="15">
    <location>
        <position position="797"/>
    </location>
    <ligand>
        <name>ATP</name>
        <dbReference type="ChEBI" id="CHEBI:30616"/>
    </ligand>
</feature>
<feature type="binding site" evidence="15">
    <location>
        <position position="766"/>
    </location>
    <ligand>
        <name>ATP</name>
        <dbReference type="ChEBI" id="CHEBI:30616"/>
    </ligand>
</feature>
<dbReference type="PROSITE" id="PS00154">
    <property type="entry name" value="ATPASE_E1_E2"/>
    <property type="match status" value="1"/>
</dbReference>
<keyword evidence="10" id="KW-1278">Translocase</keyword>
<evidence type="ECO:0000256" key="4">
    <source>
        <dbReference type="ARBA" id="ARBA00012189"/>
    </source>
</evidence>
<evidence type="ECO:0000256" key="16">
    <source>
        <dbReference type="PIRSR" id="PIRSR606539-3"/>
    </source>
</evidence>
<evidence type="ECO:0000256" key="5">
    <source>
        <dbReference type="ARBA" id="ARBA00022692"/>
    </source>
</evidence>
<dbReference type="InterPro" id="IPR036412">
    <property type="entry name" value="HAD-like_sf"/>
</dbReference>
<dbReference type="Gene3D" id="3.40.50.1000">
    <property type="entry name" value="HAD superfamily/HAD-like"/>
    <property type="match status" value="1"/>
</dbReference>
<dbReference type="PRINTS" id="PR00119">
    <property type="entry name" value="CATATPASE"/>
</dbReference>
<dbReference type="NCBIfam" id="TIGR01652">
    <property type="entry name" value="ATPase-Plipid"/>
    <property type="match status" value="1"/>
</dbReference>
<evidence type="ECO:0000259" key="19">
    <source>
        <dbReference type="PROSITE" id="PS50125"/>
    </source>
</evidence>
<dbReference type="EC" id="7.6.2.1" evidence="4"/>
<dbReference type="InterPro" id="IPR023298">
    <property type="entry name" value="ATPase_P-typ_TM_dom_sf"/>
</dbReference>
<feature type="binding site" evidence="15">
    <location>
        <position position="376"/>
    </location>
    <ligand>
        <name>ATP</name>
        <dbReference type="ChEBI" id="CHEBI:30616"/>
    </ligand>
</feature>
<keyword evidence="8 15" id="KW-0067">ATP-binding</keyword>
<feature type="transmembrane region" description="Helical" evidence="18">
    <location>
        <begin position="1673"/>
        <end position="1696"/>
    </location>
</feature>
<dbReference type="SUPFAM" id="SSF56784">
    <property type="entry name" value="HAD-like"/>
    <property type="match status" value="1"/>
</dbReference>
<feature type="binding site" evidence="16">
    <location>
        <position position="378"/>
    </location>
    <ligand>
        <name>Mg(2+)</name>
        <dbReference type="ChEBI" id="CHEBI:18420"/>
    </ligand>
</feature>
<feature type="transmembrane region" description="Helical" evidence="18">
    <location>
        <begin position="1208"/>
        <end position="1229"/>
    </location>
</feature>
<keyword evidence="11 18" id="KW-1133">Transmembrane helix</keyword>
<dbReference type="Proteomes" id="UP000187209">
    <property type="component" value="Unassembled WGS sequence"/>
</dbReference>
<dbReference type="InterPro" id="IPR032631">
    <property type="entry name" value="P-type_ATPase_N"/>
</dbReference>
<dbReference type="InterPro" id="IPR059000">
    <property type="entry name" value="ATPase_P-type_domA"/>
</dbReference>
<sequence length="2044" mass="233714">MPNYNLFPSNHISTTKYNIYNILPKNIIEQFKRPANIWFLIISILQVLPFNLSPTSSWATIVPLSFVLITTLVKDAYQDVKRYKNDKKINNRPVRIWNDKNEDFEQIKWKEVNVGNILVLEEDEQVPADIVIFATTYPDKACFIETSNLDGETNLKVRNAIDATADIFDGGVPGSMKMTHLLDEGIIKTEHPNTRLGSFVGSLKLKSHPKTISIDNSNVILRGSTIKNTKAVLAFVIYTGPETKYALNQKRPPFKYSCLEQKVNKYLFIVFGLMFVMSFICATISIVKAYKIPKEYKIYSDQDPKNEFVSFFTFIILFNNLVPISLYVSMDIVRLFQAKFIQWDLNLYNSQLDTPAQVRSLELNENLGQIEFIFSDKTGTLTENQMKLKKCWIDGKIYSNHENAETEKHKESREFCNSEIISDLNSGSNPAIHDFLEAISLCHTVIAHKDETLKFQASSPDEEALVLAAHCLGYSFLSNFAGVCTLEIKGIMQNYRTIGLHQFTSERKCMSIVLEAIDNHRNTFGILICKGADNILLDKINGDAEEIEELNCALNKLALEGLRVLVVAKKELNQNQLAEYKRKYEIAKNAMSDREKRLEEVAEEFETNLNVVGITGIEDKIQEEVPETITKFLAAGINVWMLTGDKQETAINIGYRCKFMNSDTKLIKLNINSIESAKATLKSTLNQYLQLDNPQYLEAVNLFKSESFRNISSKDIKEKEFASLLSNLNLALVVDGQSLLYVYSDIETMNYFIMLACCSITVICCRVSPLQKAEVVKMVKDHLAYKPVTLSIGDGANDVPMIQKAHVGIGIIGQEGLQAVNNSDYAISKFKYLLPLLFTHGQWNYSRISRLILYSFYKNFLLVLPMFYYTFLSMFSGTALYDSWLLMTYNIFFTAIPIIILAISDKNLPQDTILSTPILYSSGIHSELFNLKTMMQWIFLAVIESIIVFIIVIIGNNGIEYNGYRESFILTGTSAFFIIVLTVNVTVFLLMNEWNFGFILITCSCPLVALAYIAVYDKGKIPTEELIGIFCHVFLRPQLSSAIWLVPAANFVISFTKIFLSKIFNKNASNKYKIAPIENDELPKSERMFLKIFTYASNLRSIFINKNKKFTEKKRKSSQRSDFSMNRFTLKFHNVIIEKLFITYSREKFLKFTKVILISIFLANFVWTIVSITSQYNSIFMFILRILLVCFTLFMVIIVYTQFFLRHYEIIITVAIIFSLLIKAIIEFINIDDNSIITALSPVLVFVVFSVSTYKIVVIWGGFLIIYITRTIIIYNGILTNLDFSIVLLTYIILLISISIISAYVGYYIEYSKRKSFILLKKLEGEYQKGQKILGNLLPNFVKDRVSQGIRYIAEQQFNVSVLFCDISDFDKICSEHSPQELIDLLDKFFSILDNLCTKHGVTKIETVNKTFMACGGLSSAETVIEDQGSKSSAVRVVELALDILKKMRPVYLKNSRKFSIKIGINSGDVIAGVVGSHKPQFSLVGDTVNIASRMCSTINKPDTIRISESTFKQVQNEDWDFVLDSITYKGIEGFTDTYFVSQKKSKNKILRRISIFDKKGFPLKSSSSQITQMEIDYSTTPLIPEKRKQSKIIKSATSFSIEKLSSEKPDLEEKSSLGSAFIDKNKKKEFIMYNLTANIHNYRKGLILTCAVYLINSCITFVYICYQPITRYQTLQLCFRAITLAGLILFTLFILKLYKKQHYFIIRTFLCISCLLSSIINRYKEYPLSNCAILEMMYNNIIMNHIGGLSFKRLFIMTIVSIVVWILFNINYYNSGFIENTIFLISFMIFNLSASYMKEYHAKNIYDLHHQAKEEISKTEKLLKQMMPKPVYRNLENGITTTDHYHDVTITYADICGFTALSKQKTPMQVVSMLSKLFTQFDELCVNHDVYKVHTIGDCYVILSFGDWEGGSRDPIKECINMVNMAIDMIKTIKNFNLTENIENKLEMRVGIHTGNVIAGITGLNIVRYDIYGPDVEIANKIESRGAPGKINISEDTRNLLIKADPLRFEYEYNITITHTPTKRTLNSYFLQTLNHQDAWSDY</sequence>
<feature type="transmembrane region" description="Helical" evidence="18">
    <location>
        <begin position="308"/>
        <end position="329"/>
    </location>
</feature>
<dbReference type="Gene3D" id="2.70.150.10">
    <property type="entry name" value="Calcium-transporting ATPase, cytoplasmic transduction domain A"/>
    <property type="match status" value="1"/>
</dbReference>
<keyword evidence="7 15" id="KW-0547">Nucleotide-binding</keyword>
<feature type="binding site" evidence="15">
    <location>
        <position position="563"/>
    </location>
    <ligand>
        <name>ATP</name>
        <dbReference type="ChEBI" id="CHEBI:30616"/>
    </ligand>
</feature>
<evidence type="ECO:0000256" key="3">
    <source>
        <dbReference type="ARBA" id="ARBA00008109"/>
    </source>
</evidence>
<feature type="transmembrane region" description="Helical" evidence="18">
    <location>
        <begin position="749"/>
        <end position="768"/>
    </location>
</feature>
<feature type="active site" description="4-aspartylphosphate intermediate" evidence="14">
    <location>
        <position position="376"/>
    </location>
</feature>
<keyword evidence="21" id="KW-1185">Reference proteome</keyword>
<dbReference type="EMBL" id="MPUH01000552">
    <property type="protein sequence ID" value="OMJ77868.1"/>
    <property type="molecule type" value="Genomic_DNA"/>
</dbReference>
<keyword evidence="17" id="KW-0175">Coiled coil</keyword>
<dbReference type="PROSITE" id="PS50125">
    <property type="entry name" value="GUANYLATE_CYCLASE_2"/>
    <property type="match status" value="2"/>
</dbReference>
<dbReference type="PANTHER" id="PTHR24092:SF150">
    <property type="entry name" value="PHOSPHOLIPID-TRANSPORTING ATPASE"/>
    <property type="match status" value="1"/>
</dbReference>
<feature type="transmembrane region" description="Helical" evidence="18">
    <location>
        <begin position="1155"/>
        <end position="1173"/>
    </location>
</feature>
<dbReference type="Pfam" id="PF13246">
    <property type="entry name" value="Cation_ATPase"/>
    <property type="match status" value="1"/>
</dbReference>
<evidence type="ECO:0000256" key="18">
    <source>
        <dbReference type="SAM" id="Phobius"/>
    </source>
</evidence>
<feature type="transmembrane region" description="Helical" evidence="18">
    <location>
        <begin position="937"/>
        <end position="955"/>
    </location>
</feature>